<dbReference type="Proteomes" id="UP000184550">
    <property type="component" value="Unassembled WGS sequence"/>
</dbReference>
<accession>A0A7Z9DY76</accession>
<evidence type="ECO:0000313" key="2">
    <source>
        <dbReference type="EMBL" id="VXD17683.1"/>
    </source>
</evidence>
<protein>
    <submittedName>
        <fullName evidence="2">Uncharacterized protein</fullName>
    </submittedName>
</protein>
<gene>
    <name evidence="2" type="ORF">PL8927_600061</name>
</gene>
<sequence length="51" mass="5453">MINFPAPDGPPVVIPYSSKFGQDSSIYSAREQGTGNRGDKKIGDKKIGDRG</sequence>
<dbReference type="AlphaFoldDB" id="A0A7Z9DY76"/>
<feature type="region of interest" description="Disordered" evidence="1">
    <location>
        <begin position="1"/>
        <end position="51"/>
    </location>
</feature>
<reference evidence="2" key="1">
    <citation type="submission" date="2019-10" db="EMBL/GenBank/DDBJ databases">
        <authorList>
            <consortium name="Genoscope - CEA"/>
            <person name="William W."/>
        </authorList>
    </citation>
    <scope>NUCLEOTIDE SEQUENCE [LARGE SCALE GENOMIC DNA]</scope>
    <source>
        <strain evidence="2">BBR_PRJEB10992</strain>
    </source>
</reference>
<proteinExistence type="predicted"/>
<keyword evidence="3" id="KW-1185">Reference proteome</keyword>
<dbReference type="EMBL" id="CZCU02000136">
    <property type="protein sequence ID" value="VXD17683.1"/>
    <property type="molecule type" value="Genomic_DNA"/>
</dbReference>
<name>A0A7Z9DY76_9CYAN</name>
<comment type="caution">
    <text evidence="2">The sequence shown here is derived from an EMBL/GenBank/DDBJ whole genome shotgun (WGS) entry which is preliminary data.</text>
</comment>
<evidence type="ECO:0000256" key="1">
    <source>
        <dbReference type="SAM" id="MobiDB-lite"/>
    </source>
</evidence>
<feature type="compositionally biased region" description="Basic and acidic residues" evidence="1">
    <location>
        <begin position="37"/>
        <end position="51"/>
    </location>
</feature>
<feature type="compositionally biased region" description="Polar residues" evidence="1">
    <location>
        <begin position="19"/>
        <end position="34"/>
    </location>
</feature>
<evidence type="ECO:0000313" key="3">
    <source>
        <dbReference type="Proteomes" id="UP000184550"/>
    </source>
</evidence>
<organism evidence="2 3">
    <name type="scientific">Planktothrix serta PCC 8927</name>
    <dbReference type="NCBI Taxonomy" id="671068"/>
    <lineage>
        <taxon>Bacteria</taxon>
        <taxon>Bacillati</taxon>
        <taxon>Cyanobacteriota</taxon>
        <taxon>Cyanophyceae</taxon>
        <taxon>Oscillatoriophycideae</taxon>
        <taxon>Oscillatoriales</taxon>
        <taxon>Microcoleaceae</taxon>
        <taxon>Planktothrix</taxon>
    </lineage>
</organism>